<dbReference type="GO" id="GO:0046872">
    <property type="term" value="F:metal ion binding"/>
    <property type="evidence" value="ECO:0007669"/>
    <property type="project" value="UniProtKB-KW"/>
</dbReference>
<dbReference type="GO" id="GO:0005886">
    <property type="term" value="C:plasma membrane"/>
    <property type="evidence" value="ECO:0007669"/>
    <property type="project" value="TreeGrafter"/>
</dbReference>
<evidence type="ECO:0000256" key="2">
    <source>
        <dbReference type="ARBA" id="ARBA00022485"/>
    </source>
</evidence>
<keyword evidence="3" id="KW-0479">Metal-binding</keyword>
<feature type="transmembrane region" description="Helical" evidence="7">
    <location>
        <begin position="42"/>
        <end position="60"/>
    </location>
</feature>
<feature type="domain" description="4Fe-4S ferredoxin-type" evidence="8">
    <location>
        <begin position="165"/>
        <end position="194"/>
    </location>
</feature>
<dbReference type="EMBL" id="FNGU01000001">
    <property type="protein sequence ID" value="SDL26194.1"/>
    <property type="molecule type" value="Genomic_DNA"/>
</dbReference>
<keyword evidence="7" id="KW-0472">Membrane</keyword>
<dbReference type="SUPFAM" id="SSF54862">
    <property type="entry name" value="4Fe-4S ferredoxins"/>
    <property type="match status" value="1"/>
</dbReference>
<dbReference type="GO" id="GO:0051539">
    <property type="term" value="F:4 iron, 4 sulfur cluster binding"/>
    <property type="evidence" value="ECO:0007669"/>
    <property type="project" value="UniProtKB-KW"/>
</dbReference>
<evidence type="ECO:0000313" key="9">
    <source>
        <dbReference type="EMBL" id="SDL26194.1"/>
    </source>
</evidence>
<evidence type="ECO:0000259" key="8">
    <source>
        <dbReference type="PROSITE" id="PS51379"/>
    </source>
</evidence>
<evidence type="ECO:0000256" key="6">
    <source>
        <dbReference type="ARBA" id="ARBA00023014"/>
    </source>
</evidence>
<sequence length="227" mass="24726">MSTEAVIHPKYQMVSQRRVLQWVLLPIMLITIALGWKYPLLGFSVAAAMATGMVGGVIRGRYVCGNLCPRGAFFDRIIAPLAPRGKVPAFMRGMPFRLVVLAALMGFMVWRIAQNPGDLNHWGFVFWTMCAVTTAVGLGLAFTLHPRAWCAICPMGTMQNLLGGHKLRLQIAASCRSCGKCETACPMNLSIAADKRLGALQDRDCLKCPECIAACPASALKWPEAKS</sequence>
<keyword evidence="7" id="KW-0812">Transmembrane</keyword>
<evidence type="ECO:0000256" key="3">
    <source>
        <dbReference type="ARBA" id="ARBA00022723"/>
    </source>
</evidence>
<evidence type="ECO:0000256" key="5">
    <source>
        <dbReference type="ARBA" id="ARBA00023004"/>
    </source>
</evidence>
<name>A0A1G9IMS5_9BACT</name>
<dbReference type="PROSITE" id="PS00198">
    <property type="entry name" value="4FE4S_FER_1"/>
    <property type="match status" value="2"/>
</dbReference>
<feature type="domain" description="4Fe-4S ferredoxin-type" evidence="8">
    <location>
        <begin position="195"/>
        <end position="225"/>
    </location>
</feature>
<dbReference type="Pfam" id="PF12801">
    <property type="entry name" value="Fer4_5"/>
    <property type="match status" value="2"/>
</dbReference>
<feature type="transmembrane region" description="Helical" evidence="7">
    <location>
        <begin position="124"/>
        <end position="144"/>
    </location>
</feature>
<accession>A0A1G9IMS5</accession>
<dbReference type="AlphaFoldDB" id="A0A1G9IMS5"/>
<dbReference type="PANTHER" id="PTHR30176">
    <property type="entry name" value="FERREDOXIN-TYPE PROTEIN NAPH"/>
    <property type="match status" value="1"/>
</dbReference>
<keyword evidence="1" id="KW-0813">Transport</keyword>
<dbReference type="Pfam" id="PF13187">
    <property type="entry name" value="Fer4_9"/>
    <property type="match status" value="1"/>
</dbReference>
<keyword evidence="7" id="KW-1133">Transmembrane helix</keyword>
<dbReference type="STRING" id="392333.SAMN05660860_00178"/>
<feature type="transmembrane region" description="Helical" evidence="7">
    <location>
        <begin position="19"/>
        <end position="36"/>
    </location>
</feature>
<dbReference type="InterPro" id="IPR017900">
    <property type="entry name" value="4Fe4S_Fe_S_CS"/>
</dbReference>
<dbReference type="RefSeq" id="WP_235264075.1">
    <property type="nucleotide sequence ID" value="NZ_FNGU01000001.1"/>
</dbReference>
<keyword evidence="6" id="KW-0411">Iron-sulfur</keyword>
<reference evidence="9 10" key="1">
    <citation type="submission" date="2016-10" db="EMBL/GenBank/DDBJ databases">
        <authorList>
            <person name="de Groot N.N."/>
        </authorList>
    </citation>
    <scope>NUCLEOTIDE SEQUENCE [LARGE SCALE GENOMIC DNA]</scope>
    <source>
        <strain evidence="9 10">DSM 17813</strain>
    </source>
</reference>
<dbReference type="PROSITE" id="PS51379">
    <property type="entry name" value="4FE4S_FER_2"/>
    <property type="match status" value="2"/>
</dbReference>
<dbReference type="Proteomes" id="UP000182146">
    <property type="component" value="Unassembled WGS sequence"/>
</dbReference>
<gene>
    <name evidence="9" type="ORF">SAMN05660860_00178</name>
</gene>
<evidence type="ECO:0000256" key="4">
    <source>
        <dbReference type="ARBA" id="ARBA00022982"/>
    </source>
</evidence>
<evidence type="ECO:0000313" key="10">
    <source>
        <dbReference type="Proteomes" id="UP000182146"/>
    </source>
</evidence>
<feature type="transmembrane region" description="Helical" evidence="7">
    <location>
        <begin position="94"/>
        <end position="112"/>
    </location>
</feature>
<evidence type="ECO:0000256" key="1">
    <source>
        <dbReference type="ARBA" id="ARBA00022448"/>
    </source>
</evidence>
<proteinExistence type="predicted"/>
<dbReference type="InterPro" id="IPR051684">
    <property type="entry name" value="Electron_Trans/Redox"/>
</dbReference>
<dbReference type="InterPro" id="IPR017896">
    <property type="entry name" value="4Fe4S_Fe-S-bd"/>
</dbReference>
<keyword evidence="5" id="KW-0408">Iron</keyword>
<keyword evidence="4" id="KW-0249">Electron transport</keyword>
<dbReference type="PANTHER" id="PTHR30176:SF3">
    <property type="entry name" value="FERREDOXIN-TYPE PROTEIN NAPH"/>
    <property type="match status" value="1"/>
</dbReference>
<organism evidence="9 10">
    <name type="scientific">Geoalkalibacter ferrihydriticus</name>
    <dbReference type="NCBI Taxonomy" id="392333"/>
    <lineage>
        <taxon>Bacteria</taxon>
        <taxon>Pseudomonadati</taxon>
        <taxon>Thermodesulfobacteriota</taxon>
        <taxon>Desulfuromonadia</taxon>
        <taxon>Desulfuromonadales</taxon>
        <taxon>Geoalkalibacteraceae</taxon>
        <taxon>Geoalkalibacter</taxon>
    </lineage>
</organism>
<dbReference type="Gene3D" id="3.30.70.20">
    <property type="match status" value="1"/>
</dbReference>
<evidence type="ECO:0000256" key="7">
    <source>
        <dbReference type="SAM" id="Phobius"/>
    </source>
</evidence>
<protein>
    <submittedName>
        <fullName evidence="9">4Fe-4S binding domain-containing protein</fullName>
    </submittedName>
</protein>
<keyword evidence="2" id="KW-0004">4Fe-4S</keyword>